<evidence type="ECO:0000313" key="7">
    <source>
        <dbReference type="Proteomes" id="UP000549250"/>
    </source>
</evidence>
<name>A0A839T0A0_AZOMA</name>
<protein>
    <submittedName>
        <fullName evidence="6">dTDP-4-amino-4,6-dideoxygalactose transaminase</fullName>
    </submittedName>
</protein>
<dbReference type="InterPro" id="IPR015424">
    <property type="entry name" value="PyrdxlP-dep_Trfase"/>
</dbReference>
<dbReference type="RefSeq" id="WP_183164905.1">
    <property type="nucleotide sequence ID" value="NZ_JACHXI010000001.1"/>
</dbReference>
<dbReference type="GO" id="GO:0030170">
    <property type="term" value="F:pyridoxal phosphate binding"/>
    <property type="evidence" value="ECO:0007669"/>
    <property type="project" value="TreeGrafter"/>
</dbReference>
<feature type="modified residue" description="N6-(pyridoxal phosphate)lysine" evidence="4">
    <location>
        <position position="185"/>
    </location>
</feature>
<evidence type="ECO:0000256" key="4">
    <source>
        <dbReference type="PIRSR" id="PIRSR000390-2"/>
    </source>
</evidence>
<gene>
    <name evidence="6" type="ORF">FHR87_000296</name>
</gene>
<dbReference type="PANTHER" id="PTHR30244">
    <property type="entry name" value="TRANSAMINASE"/>
    <property type="match status" value="1"/>
</dbReference>
<dbReference type="GO" id="GO:0000271">
    <property type="term" value="P:polysaccharide biosynthetic process"/>
    <property type="evidence" value="ECO:0007669"/>
    <property type="project" value="TreeGrafter"/>
</dbReference>
<dbReference type="GO" id="GO:0008483">
    <property type="term" value="F:transaminase activity"/>
    <property type="evidence" value="ECO:0007669"/>
    <property type="project" value="TreeGrafter"/>
</dbReference>
<dbReference type="Pfam" id="PF01041">
    <property type="entry name" value="DegT_DnrJ_EryC1"/>
    <property type="match status" value="1"/>
</dbReference>
<evidence type="ECO:0000256" key="1">
    <source>
        <dbReference type="ARBA" id="ARBA00022898"/>
    </source>
</evidence>
<dbReference type="Proteomes" id="UP000549250">
    <property type="component" value="Unassembled WGS sequence"/>
</dbReference>
<dbReference type="Gene3D" id="3.90.1150.10">
    <property type="entry name" value="Aspartate Aminotransferase, domain 1"/>
    <property type="match status" value="1"/>
</dbReference>
<proteinExistence type="inferred from homology"/>
<comment type="similarity">
    <text evidence="2 5">Belongs to the DegT/DnrJ/EryC1 family.</text>
</comment>
<comment type="caution">
    <text evidence="6">The sequence shown here is derived from an EMBL/GenBank/DDBJ whole genome shotgun (WGS) entry which is preliminary data.</text>
</comment>
<feature type="active site" description="Proton acceptor" evidence="3">
    <location>
        <position position="185"/>
    </location>
</feature>
<evidence type="ECO:0000256" key="3">
    <source>
        <dbReference type="PIRSR" id="PIRSR000390-1"/>
    </source>
</evidence>
<keyword evidence="1 4" id="KW-0663">Pyridoxal phosphate</keyword>
<accession>A0A839T0A0</accession>
<evidence type="ECO:0000256" key="2">
    <source>
        <dbReference type="ARBA" id="ARBA00037999"/>
    </source>
</evidence>
<dbReference type="InterPro" id="IPR000653">
    <property type="entry name" value="DegT/StrS_aminotransferase"/>
</dbReference>
<dbReference type="EMBL" id="JACHXI010000001">
    <property type="protein sequence ID" value="MBB3101936.1"/>
    <property type="molecule type" value="Genomic_DNA"/>
</dbReference>
<organism evidence="6 7">
    <name type="scientific">Azomonas macrocytogenes</name>
    <name type="common">Azotobacter macrocytogenes</name>
    <dbReference type="NCBI Taxonomy" id="69962"/>
    <lineage>
        <taxon>Bacteria</taxon>
        <taxon>Pseudomonadati</taxon>
        <taxon>Pseudomonadota</taxon>
        <taxon>Gammaproteobacteria</taxon>
        <taxon>Pseudomonadales</taxon>
        <taxon>Pseudomonadaceae</taxon>
        <taxon>Azomonas</taxon>
    </lineage>
</organism>
<keyword evidence="7" id="KW-1185">Reference proteome</keyword>
<dbReference type="Gene3D" id="3.40.640.10">
    <property type="entry name" value="Type I PLP-dependent aspartate aminotransferase-like (Major domain)"/>
    <property type="match status" value="1"/>
</dbReference>
<dbReference type="PANTHER" id="PTHR30244:SF34">
    <property type="entry name" value="DTDP-4-AMINO-4,6-DIDEOXYGALACTOSE TRANSAMINASE"/>
    <property type="match status" value="1"/>
</dbReference>
<sequence>MTIQLFVPKFRVDECLAEIRECLERGWTGMGFKTLAFEHAWKTYTGLANAHFLSSNTVGLHLALEVYKKKYGWQDGDEVITTPLTFISSNHAIVYANMKPVFADVDETLCLDPFSIEQRITSRTRAVIFVGIGGNTGHYKKVRELCTRQGLKLILDGAHMAGSRLDGSHVGQDADVSVFSFQAVKNLPTADSGMICFSDAADDHMARQLSWLGINKDTFARTGSQGVYKWMYDVENVGYKYHGNSIMAAIGLVSLKYLDEDNAYRRQLASWYEEEFTGASNILSVPMGPGCESSRHLFQVRVSNREELLQALNERDIYPGVHYRDNTHYQMYADSHGLCPFSHALSEEVVSLPMHMGITRDDVRVIGAAVRELAVYDSGKVAA</sequence>
<dbReference type="InterPro" id="IPR015421">
    <property type="entry name" value="PyrdxlP-dep_Trfase_major"/>
</dbReference>
<dbReference type="CDD" id="cd00616">
    <property type="entry name" value="AHBA_syn"/>
    <property type="match status" value="1"/>
</dbReference>
<dbReference type="SUPFAM" id="SSF53383">
    <property type="entry name" value="PLP-dependent transferases"/>
    <property type="match status" value="1"/>
</dbReference>
<dbReference type="InterPro" id="IPR015422">
    <property type="entry name" value="PyrdxlP-dep_Trfase_small"/>
</dbReference>
<dbReference type="AlphaFoldDB" id="A0A839T0A0"/>
<evidence type="ECO:0000313" key="6">
    <source>
        <dbReference type="EMBL" id="MBB3101936.1"/>
    </source>
</evidence>
<dbReference type="PIRSF" id="PIRSF000390">
    <property type="entry name" value="PLP_StrS"/>
    <property type="match status" value="1"/>
</dbReference>
<reference evidence="6 7" key="1">
    <citation type="submission" date="2020-08" db="EMBL/GenBank/DDBJ databases">
        <title>Genomic Encyclopedia of Type Strains, Phase III (KMG-III): the genomes of soil and plant-associated and newly described type strains.</title>
        <authorList>
            <person name="Whitman W."/>
        </authorList>
    </citation>
    <scope>NUCLEOTIDE SEQUENCE [LARGE SCALE GENOMIC DNA]</scope>
    <source>
        <strain evidence="6 7">CECT 4462</strain>
    </source>
</reference>
<evidence type="ECO:0000256" key="5">
    <source>
        <dbReference type="RuleBase" id="RU004508"/>
    </source>
</evidence>